<sequence length="61" mass="7030">MLLDNKICKISNYVRAFNDLIKDMEQNGFFKSAMMLKEAKKALYVELHYSLSGGDGYAEEF</sequence>
<dbReference type="GeneID" id="8739497"/>
<proteinExistence type="predicted"/>
<dbReference type="HOGENOM" id="CLU_2911290_0_0_2"/>
<dbReference type="AlphaFoldDB" id="D2RHX3"/>
<name>D2RHX3_ARCPA</name>
<dbReference type="KEGG" id="apo:Arcpr_0835"/>
<keyword evidence="2" id="KW-1185">Reference proteome</keyword>
<protein>
    <submittedName>
        <fullName evidence="1">Uncharacterized protein</fullName>
    </submittedName>
</protein>
<accession>D2RHX3</accession>
<evidence type="ECO:0000313" key="1">
    <source>
        <dbReference type="EMBL" id="ADB57898.1"/>
    </source>
</evidence>
<dbReference type="STRING" id="572546.Arcpr_0835"/>
<gene>
    <name evidence="1" type="ordered locus">Arcpr_0835</name>
</gene>
<reference evidence="1 2" key="1">
    <citation type="journal article" date="2010" name="Stand. Genomic Sci.">
        <title>Complete genome sequence of Archaeoglobus profundus type strain (AV18).</title>
        <authorList>
            <person name="von Jan M."/>
            <person name="Lapidus A."/>
            <person name="Del Rio T.G."/>
            <person name="Copeland A."/>
            <person name="Tice H."/>
            <person name="Cheng J.F."/>
            <person name="Lucas S."/>
            <person name="Chen F."/>
            <person name="Nolan M."/>
            <person name="Goodwin L."/>
            <person name="Han C."/>
            <person name="Pitluck S."/>
            <person name="Liolios K."/>
            <person name="Ivanova N."/>
            <person name="Mavromatis K."/>
            <person name="Ovchinnikova G."/>
            <person name="Chertkov O."/>
            <person name="Pati A."/>
            <person name="Chen A."/>
            <person name="Palaniappan K."/>
            <person name="Land M."/>
            <person name="Hauser L."/>
            <person name="Chang Y.J."/>
            <person name="Jeffries C.D."/>
            <person name="Saunders E."/>
            <person name="Brettin T."/>
            <person name="Detter J.C."/>
            <person name="Chain P."/>
            <person name="Eichinger K."/>
            <person name="Huber H."/>
            <person name="Spring S."/>
            <person name="Rohde M."/>
            <person name="Goker M."/>
            <person name="Wirth R."/>
            <person name="Woyke T."/>
            <person name="Bristow J."/>
            <person name="Eisen J.A."/>
            <person name="Markowitz V."/>
            <person name="Hugenholtz P."/>
            <person name="Kyrpides N.C."/>
            <person name="Klenk H.P."/>
        </authorList>
    </citation>
    <scope>NUCLEOTIDE SEQUENCE [LARGE SCALE GENOMIC DNA]</scope>
    <source>
        <strain evidence="2">DSM 5631 / JCM 9629 / NBRC 100127 / Av18</strain>
    </source>
</reference>
<dbReference type="PaxDb" id="572546-Arcpr_0835"/>
<evidence type="ECO:0000313" key="2">
    <source>
        <dbReference type="Proteomes" id="UP000001901"/>
    </source>
</evidence>
<organism evidence="1 2">
    <name type="scientific">Archaeoglobus profundus (strain DSM 5631 / JCM 9629 / NBRC 100127 / Av18)</name>
    <dbReference type="NCBI Taxonomy" id="572546"/>
    <lineage>
        <taxon>Archaea</taxon>
        <taxon>Methanobacteriati</taxon>
        <taxon>Methanobacteriota</taxon>
        <taxon>Archaeoglobi</taxon>
        <taxon>Archaeoglobales</taxon>
        <taxon>Archaeoglobaceae</taxon>
        <taxon>Archaeoglobus</taxon>
    </lineage>
</organism>
<dbReference type="RefSeq" id="WP_012940234.1">
    <property type="nucleotide sequence ID" value="NC_013741.1"/>
</dbReference>
<dbReference type="EMBL" id="CP001857">
    <property type="protein sequence ID" value="ADB57898.1"/>
    <property type="molecule type" value="Genomic_DNA"/>
</dbReference>
<dbReference type="Proteomes" id="UP000001901">
    <property type="component" value="Chromosome"/>
</dbReference>